<dbReference type="GO" id="GO:0005524">
    <property type="term" value="F:ATP binding"/>
    <property type="evidence" value="ECO:0007669"/>
    <property type="project" value="UniProtKB-UniRule"/>
</dbReference>
<dbReference type="SUPFAM" id="SSF51230">
    <property type="entry name" value="Single hybrid motif"/>
    <property type="match status" value="1"/>
</dbReference>
<dbReference type="GO" id="GO:2001295">
    <property type="term" value="P:malonyl-CoA biosynthetic process"/>
    <property type="evidence" value="ECO:0007669"/>
    <property type="project" value="UniProtKB-UniPathway"/>
</dbReference>
<dbReference type="Gene3D" id="3.90.1770.10">
    <property type="entry name" value="PreATP-grasp domain"/>
    <property type="match status" value="1"/>
</dbReference>
<evidence type="ECO:0000259" key="18">
    <source>
        <dbReference type="PROSITE" id="PS50980"/>
    </source>
</evidence>
<name>A0A8C9MWV6_SERCA</name>
<dbReference type="FunFam" id="3.30.470.20:FF:000005">
    <property type="entry name" value="Acetyl-CoA carboxylase 1"/>
    <property type="match status" value="1"/>
</dbReference>
<dbReference type="InterPro" id="IPR049074">
    <property type="entry name" value="ACCA_BT"/>
</dbReference>
<dbReference type="PROSITE" id="PS00867">
    <property type="entry name" value="CPSASE_2"/>
    <property type="match status" value="1"/>
</dbReference>
<feature type="domain" description="Lipoyl-binding" evidence="15">
    <location>
        <begin position="740"/>
        <end position="814"/>
    </location>
</feature>
<evidence type="ECO:0000256" key="7">
    <source>
        <dbReference type="ARBA" id="ARBA00022832"/>
    </source>
</evidence>
<evidence type="ECO:0000259" key="17">
    <source>
        <dbReference type="PROSITE" id="PS50979"/>
    </source>
</evidence>
<evidence type="ECO:0000256" key="6">
    <source>
        <dbReference type="ARBA" id="ARBA00022741"/>
    </source>
</evidence>
<reference evidence="20" key="2">
    <citation type="submission" date="2025-09" db="UniProtKB">
        <authorList>
            <consortium name="Ensembl"/>
        </authorList>
    </citation>
    <scope>IDENTIFICATION</scope>
</reference>
<dbReference type="GO" id="GO:0006633">
    <property type="term" value="P:fatty acid biosynthetic process"/>
    <property type="evidence" value="ECO:0007669"/>
    <property type="project" value="UniProtKB-KW"/>
</dbReference>
<dbReference type="Pfam" id="PF02786">
    <property type="entry name" value="CPSase_L_D2"/>
    <property type="match status" value="1"/>
</dbReference>
<dbReference type="InterPro" id="IPR049076">
    <property type="entry name" value="ACCA"/>
</dbReference>
<dbReference type="InterPro" id="IPR034733">
    <property type="entry name" value="AcCoA_carboxyl_beta"/>
</dbReference>
<evidence type="ECO:0000256" key="13">
    <source>
        <dbReference type="PROSITE-ProRule" id="PRU00409"/>
    </source>
</evidence>
<evidence type="ECO:0000256" key="8">
    <source>
        <dbReference type="ARBA" id="ARBA00022840"/>
    </source>
</evidence>
<evidence type="ECO:0000259" key="15">
    <source>
        <dbReference type="PROSITE" id="PS50968"/>
    </source>
</evidence>
<evidence type="ECO:0000313" key="20">
    <source>
        <dbReference type="Ensembl" id="ENSSCAP00000009023.1"/>
    </source>
</evidence>
<feature type="domain" description="Biotin carboxylation" evidence="17">
    <location>
        <begin position="136"/>
        <end position="613"/>
    </location>
</feature>
<keyword evidence="7" id="KW-0276">Fatty acid metabolism</keyword>
<dbReference type="SUPFAM" id="SSF56059">
    <property type="entry name" value="Glutathione synthetase ATP-binding domain-like"/>
    <property type="match status" value="1"/>
</dbReference>
<dbReference type="Gene3D" id="2.40.460.10">
    <property type="entry name" value="Biotin dependent carboxylase carboxyltransferase"/>
    <property type="match status" value="1"/>
</dbReference>
<dbReference type="SMART" id="SM00878">
    <property type="entry name" value="Biotin_carb_C"/>
    <property type="match status" value="1"/>
</dbReference>
<dbReference type="SUPFAM" id="SSF51246">
    <property type="entry name" value="Rudiment single hybrid motif"/>
    <property type="match status" value="1"/>
</dbReference>
<evidence type="ECO:0000259" key="16">
    <source>
        <dbReference type="PROSITE" id="PS50975"/>
    </source>
</evidence>
<keyword evidence="4" id="KW-0444">Lipid biosynthesis</keyword>
<evidence type="ECO:0000256" key="4">
    <source>
        <dbReference type="ARBA" id="ARBA00022516"/>
    </source>
</evidence>
<dbReference type="InterPro" id="IPR011054">
    <property type="entry name" value="Rudment_hybrid_motif"/>
</dbReference>
<sequence>MPGHLCLCLVGQKSWSLWLVLWVSGWWRGGSVRGDHTCPGAGKGGMGNFLSHIVDMVGDLCRTGFEGLWGWGRAHWSGSGLSGVALGSVTATTSHHRPSMSGPNLAKRSHRKMDLQRDFSVASPAEFVTRFGGNRVIEKVLIANNGIAAVKCMRSIRRWAYEMFRNERAIRFVVMVTPEDLKANAEYIKMADHYVPVPGGTNNNNYANVELIVDISKRIPVQAVWAGWGHASENHKLPELLQKNGVAFLGPPSDAMWALGDKVASTIVAQTLEIPTLPWSGSGECLLSGGVLGSKTLQVGYPLMIKAAEGGGGKGIRKVEAAEEFSACFRQVQAEAPGSPIFLMKLAQHARHLEVQVLADEYGNAISLFSRDCSIQRRHQKIIEEAPATIAAPAVTEMMEKCAVRLAQMVGYVSAGTVEYLYQEDGHFHFLELNPRLQVEHPCTEMVADVNLPAAQLQIAMGIPLHRIKDIRVLYGESPWGDTPISFHSPSNPPVPRGHVIAARITSENPEEGFKPSSGTVQELNFRSSKNVWGYFSVAAAGGLHEFADSQFGHCFSWGENREEATSNMVVALKELSIRGDFRTTVEYLIKLLETEIFQNNEIHTGWLDHLIAEKVQAEKPDTMLGVVCGALNVADAAFRTCMSDFLHTLERGQVLPAASLLNIVDVELIYEGVKYILQVARQSLTTYVVIMNRTHIEIDVHRLNDGGLLLSYDGCSYTTYMKEEIDRYRITIGNKTCTFEKEKDPTVLRSPCAGKLLQYMVEDGGHVDEGKVYAEIEVMKIVMTLAVEEAGQLNYVKRPGALLEAGCIIARLQLDDPSKVKPAQPFTGGLPAQQTLPITGEKQHQVLRNVLDNLTNIMNGYCLPEPYFKTKVKEWVAQLMKTLRDPALPLLELQEIMTSISGRIPLAVEKSIRKVMAQYASNITSVLCRFPSQQIANVLDTHAATLQRKAEREVFFMNTQSLVQLVQRYRSGIRGYMKTVVLDLLRRYLQVETQFQHAHYDKCVISLREQCKPNMTPVLESIFSHAQVAKKNQLVIMLIDQLCGRDPTLTDELTTILHELTQLSKTEHSKVALRARQVLIASHMPSYELRHNQVESIFISAIDMYGHEYCPENLKKLILSETSIFDVLPVFFYHTNKVVRMAALEVYVRRGYIAYELHSLQHRQLSDGICLVEFQFMLPSSHPNRYRGPSHTPVLLPWTQSFSSHKALGFVSSPLTELFMDSGFSPTSQRMGVMVAFRRFEDFTRWGCRDAPGQCLCILGEQNGVEEPQLGAAGRIRTILCRLGLFTLSSLSLLLQREFPKFFTFRARDEFAEDRIYRHLEPALAFQLELSRMRNFDLTAIPCANHKMHLYLGAAKVQAGTEATDYRFFIRAIVRHSDLITKEASFEYLQNEGERMLLEAMDELEVAFNNTIVRTDCNHIFLNFVPTVIMDPSKIEESVRSMVMRYGSRLWKLRVLQAEVKINIRLTPTATAIPIRLFLTNESGYYLDISLYKEVRDPGTVLQKKSHHYIQGRKPTLRFSLQIMFQSYGDKQGPQHGMLINTPYVTKDLLQAKRFQAQSLGTTYVYDFPEMIRQALFKLWGSSDQYPKDIMTYTELVLDSQGHLVQMNRVPGGNEVGMVAFKMKLKTPEYPKGRDIVLICNDITHKIGSFGPEEDLVFLRASELARAEGIPRIYIAANSGARIGFAEEIKHMFQVAWVDPAEPYKGFRYLYLTPQDYTRISSMNSVRCEHVEEGGESRYVLLDIIGKDNGFGVENLRAAGTIAGESSRAYDEIVTISMVSCRSIGIGAYLVRLGQRVIQVENSHIILTGVTALNKVLGREVYTSNNQLGGVQIMHNNGVSHVTVPDDFEGVYTILQWLSYIPKVGSPVPVTAIVDPVEREIGFVPSKVPYDPRWMLAGRPHPTLKGTWQSGFFDQGSFMEIMKPWAQTVVVGRARLGGLPVGVIAVETRTVEVTIPADPANLDSEAKIIQQAGQVWFPDSAFKTAQAIRDFNREYLPLMIFANWRGFSSGMKDMYDQMLKFGAFIVDSLRDFKQPVLVYIPPHAELRGGSWVVIDSTINPLHVELYADKESRGGILEPGGTVEIKFRKKDLVKTMRRIDTVYAGLVEQLGSPELSEAQRKQLEKQLKAREELLLPVYHQVAVHFADLHDTPGRMQEKGVITDILEWKSARSFLYWRLRRLLLEEMVKGEVLKANSELSHIHIQSMLRRWFMETEGAEKGYLWDNNQVVVEWLEKHMQEEDGTQSAIRENIKYLRRDYILKHIRSLLQANPELTMDCIVQMAQHITGPQKAQVAHLLSRVDTDDPS</sequence>
<keyword evidence="9" id="KW-0443">Lipid metabolism</keyword>
<evidence type="ECO:0000256" key="14">
    <source>
        <dbReference type="SAM" id="SignalP"/>
    </source>
</evidence>
<feature type="signal peptide" evidence="14">
    <location>
        <begin position="1"/>
        <end position="31"/>
    </location>
</feature>
<keyword evidence="14" id="KW-0732">Signal</keyword>
<dbReference type="InterPro" id="IPR013537">
    <property type="entry name" value="AcCoA_COase_cen"/>
</dbReference>
<dbReference type="PROSITE" id="PS50968">
    <property type="entry name" value="BIOTINYL_LIPOYL"/>
    <property type="match status" value="1"/>
</dbReference>
<dbReference type="Gene3D" id="3.30.1490.20">
    <property type="entry name" value="ATP-grasp fold, A domain"/>
    <property type="match status" value="1"/>
</dbReference>
<reference evidence="20" key="1">
    <citation type="submission" date="2025-08" db="UniProtKB">
        <authorList>
            <consortium name="Ensembl"/>
        </authorList>
    </citation>
    <scope>IDENTIFICATION</scope>
</reference>
<dbReference type="Pfam" id="PF02785">
    <property type="entry name" value="Biotin_carb_C"/>
    <property type="match status" value="1"/>
</dbReference>
<dbReference type="InterPro" id="IPR011053">
    <property type="entry name" value="Single_hybrid_motif"/>
</dbReference>
<protein>
    <recommendedName>
        <fullName evidence="3">acetyl-CoA carboxylase</fullName>
        <ecNumber evidence="3">6.4.1.2</ecNumber>
    </recommendedName>
</protein>
<dbReference type="FunFam" id="3.90.226.10:FF:000010">
    <property type="entry name" value="acetyl-CoA carboxylase isoform X2"/>
    <property type="match status" value="1"/>
</dbReference>
<comment type="cofactor">
    <cofactor evidence="1">
        <name>biotin</name>
        <dbReference type="ChEBI" id="CHEBI:57586"/>
    </cofactor>
</comment>
<dbReference type="InterPro" id="IPR029045">
    <property type="entry name" value="ClpP/crotonase-like_dom_sf"/>
</dbReference>
<dbReference type="InterPro" id="IPR011763">
    <property type="entry name" value="COA_CT_C"/>
</dbReference>
<dbReference type="PANTHER" id="PTHR45728">
    <property type="entry name" value="ACETYL-COA CARBOXYLASE, ISOFORM A"/>
    <property type="match status" value="1"/>
</dbReference>
<comment type="pathway">
    <text evidence="2">Lipid metabolism; malonyl-CoA biosynthesis; malonyl-CoA from acetyl-CoA: step 1/1.</text>
</comment>
<dbReference type="GeneTree" id="ENSGT00940000155049"/>
<dbReference type="PANTHER" id="PTHR45728:SF1">
    <property type="entry name" value="ACETYL-COA CARBOXYLASE 2"/>
    <property type="match status" value="1"/>
</dbReference>
<keyword evidence="8 13" id="KW-0067">ATP-binding</keyword>
<evidence type="ECO:0000256" key="10">
    <source>
        <dbReference type="ARBA" id="ARBA00023160"/>
    </source>
</evidence>
<evidence type="ECO:0000256" key="11">
    <source>
        <dbReference type="ARBA" id="ARBA00023267"/>
    </source>
</evidence>
<dbReference type="SUPFAM" id="SSF52440">
    <property type="entry name" value="PreATP-grasp domain"/>
    <property type="match status" value="1"/>
</dbReference>
<gene>
    <name evidence="20" type="primary">ACACB</name>
</gene>
<dbReference type="EC" id="6.4.1.2" evidence="3"/>
<dbReference type="FunFam" id="3.40.50.20:FF:000005">
    <property type="entry name" value="acetyl-CoA carboxylase isoform X2"/>
    <property type="match status" value="1"/>
</dbReference>
<dbReference type="Pfam" id="PF01039">
    <property type="entry name" value="Carboxyl_trans"/>
    <property type="match status" value="1"/>
</dbReference>
<dbReference type="InterPro" id="IPR011761">
    <property type="entry name" value="ATP-grasp"/>
</dbReference>
<dbReference type="Proteomes" id="UP000694409">
    <property type="component" value="Unassembled WGS sequence"/>
</dbReference>
<keyword evidence="11" id="KW-0092">Biotin</keyword>
<dbReference type="InterPro" id="IPR011764">
    <property type="entry name" value="Biotin_carboxylation_dom"/>
</dbReference>
<evidence type="ECO:0000256" key="3">
    <source>
        <dbReference type="ARBA" id="ARBA00013058"/>
    </source>
</evidence>
<evidence type="ECO:0000256" key="9">
    <source>
        <dbReference type="ARBA" id="ARBA00023098"/>
    </source>
</evidence>
<dbReference type="PROSITE" id="PS50980">
    <property type="entry name" value="COA_CT_NTER"/>
    <property type="match status" value="1"/>
</dbReference>
<dbReference type="FunFam" id="2.40.50.100:FF:000005">
    <property type="entry name" value="Acetyl-CoA carboxylase 1"/>
    <property type="match status" value="1"/>
</dbReference>
<dbReference type="UniPathway" id="UPA00655">
    <property type="reaction ID" value="UER00711"/>
</dbReference>
<dbReference type="GO" id="GO:0003989">
    <property type="term" value="F:acetyl-CoA carboxylase activity"/>
    <property type="evidence" value="ECO:0007669"/>
    <property type="project" value="UniProtKB-EC"/>
</dbReference>
<dbReference type="FunFam" id="2.40.460.10:FF:000001">
    <property type="entry name" value="Acetyl-CoA carboxylase 1"/>
    <property type="match status" value="1"/>
</dbReference>
<dbReference type="InterPro" id="IPR016185">
    <property type="entry name" value="PreATP-grasp_dom_sf"/>
</dbReference>
<evidence type="ECO:0000256" key="12">
    <source>
        <dbReference type="ARBA" id="ARBA00023268"/>
    </source>
</evidence>
<dbReference type="PROSITE" id="PS50989">
    <property type="entry name" value="COA_CT_CTER"/>
    <property type="match status" value="1"/>
</dbReference>
<dbReference type="CDD" id="cd06850">
    <property type="entry name" value="biotinyl_domain"/>
    <property type="match status" value="1"/>
</dbReference>
<feature type="domain" description="CoA carboxyltransferase N-terminal" evidence="18">
    <location>
        <begin position="1544"/>
        <end position="1874"/>
    </location>
</feature>
<dbReference type="InterPro" id="IPR005481">
    <property type="entry name" value="BC-like_N"/>
</dbReference>
<dbReference type="Pfam" id="PF00289">
    <property type="entry name" value="Biotin_carb_N"/>
    <property type="match status" value="1"/>
</dbReference>
<evidence type="ECO:0000256" key="2">
    <source>
        <dbReference type="ARBA" id="ARBA00004956"/>
    </source>
</evidence>
<keyword evidence="21" id="KW-1185">Reference proteome</keyword>
<dbReference type="Gene3D" id="3.30.470.20">
    <property type="entry name" value="ATP-grasp fold, B domain"/>
    <property type="match status" value="1"/>
</dbReference>
<keyword evidence="12" id="KW-0511">Multifunctional enzyme</keyword>
<keyword evidence="10" id="KW-0275">Fatty acid biosynthesis</keyword>
<dbReference type="Ensembl" id="ENSSCAT00000010166.1">
    <property type="protein sequence ID" value="ENSSCAP00000009023.1"/>
    <property type="gene ID" value="ENSSCAG00000006443.1"/>
</dbReference>
<dbReference type="GO" id="GO:0046872">
    <property type="term" value="F:metal ion binding"/>
    <property type="evidence" value="ECO:0007669"/>
    <property type="project" value="InterPro"/>
</dbReference>
<keyword evidence="6 13" id="KW-0547">Nucleotide-binding</keyword>
<dbReference type="Gene3D" id="3.90.226.10">
    <property type="entry name" value="2-enoyl-CoA Hydratase, Chain A, domain 1"/>
    <property type="match status" value="2"/>
</dbReference>
<dbReference type="InterPro" id="IPR005479">
    <property type="entry name" value="CPAse_ATP-bd"/>
</dbReference>
<dbReference type="InterPro" id="IPR000089">
    <property type="entry name" value="Biotin_lipoyl"/>
</dbReference>
<dbReference type="InterPro" id="IPR013815">
    <property type="entry name" value="ATP_grasp_subdomain_1"/>
</dbReference>
<evidence type="ECO:0000256" key="5">
    <source>
        <dbReference type="ARBA" id="ARBA00022598"/>
    </source>
</evidence>
<dbReference type="Pfam" id="PF00364">
    <property type="entry name" value="Biotin_lipoyl"/>
    <property type="match status" value="1"/>
</dbReference>
<dbReference type="PROSITE" id="PS50975">
    <property type="entry name" value="ATP_GRASP"/>
    <property type="match status" value="1"/>
</dbReference>
<dbReference type="InterPro" id="IPR011762">
    <property type="entry name" value="COA_CT_N"/>
</dbReference>
<evidence type="ECO:0000256" key="1">
    <source>
        <dbReference type="ARBA" id="ARBA00001953"/>
    </source>
</evidence>
<dbReference type="SUPFAM" id="SSF52096">
    <property type="entry name" value="ClpP/crotonase"/>
    <property type="match status" value="2"/>
</dbReference>
<evidence type="ECO:0000259" key="19">
    <source>
        <dbReference type="PROSITE" id="PS50989"/>
    </source>
</evidence>
<feature type="chain" id="PRO_5034517437" description="acetyl-CoA carboxylase" evidence="14">
    <location>
        <begin position="32"/>
        <end position="2306"/>
    </location>
</feature>
<dbReference type="Gene3D" id="2.40.50.100">
    <property type="match status" value="1"/>
</dbReference>
<dbReference type="PROSITE" id="PS00866">
    <property type="entry name" value="CPSASE_1"/>
    <property type="match status" value="1"/>
</dbReference>
<dbReference type="Pfam" id="PF21385">
    <property type="entry name" value="ACCA_BT"/>
    <property type="match status" value="1"/>
</dbReference>
<dbReference type="Pfam" id="PF08326">
    <property type="entry name" value="ACC_central"/>
    <property type="match status" value="2"/>
</dbReference>
<dbReference type="Gene3D" id="3.40.50.20">
    <property type="match status" value="1"/>
</dbReference>
<organism evidence="20 21">
    <name type="scientific">Serinus canaria</name>
    <name type="common">Island canary</name>
    <name type="synonym">Fringilla canaria</name>
    <dbReference type="NCBI Taxonomy" id="9135"/>
    <lineage>
        <taxon>Eukaryota</taxon>
        <taxon>Metazoa</taxon>
        <taxon>Chordata</taxon>
        <taxon>Craniata</taxon>
        <taxon>Vertebrata</taxon>
        <taxon>Euteleostomi</taxon>
        <taxon>Archelosauria</taxon>
        <taxon>Archosauria</taxon>
        <taxon>Dinosauria</taxon>
        <taxon>Saurischia</taxon>
        <taxon>Theropoda</taxon>
        <taxon>Coelurosauria</taxon>
        <taxon>Aves</taxon>
        <taxon>Neognathae</taxon>
        <taxon>Neoaves</taxon>
        <taxon>Telluraves</taxon>
        <taxon>Australaves</taxon>
        <taxon>Passeriformes</taxon>
        <taxon>Passeroidea</taxon>
        <taxon>Fringillidae</taxon>
        <taxon>Carduelinae</taxon>
        <taxon>Serinus</taxon>
    </lineage>
</organism>
<feature type="domain" description="CoA carboxyltransferase C-terminal" evidence="19">
    <location>
        <begin position="1877"/>
        <end position="2193"/>
    </location>
</feature>
<dbReference type="GO" id="GO:0005739">
    <property type="term" value="C:mitochondrion"/>
    <property type="evidence" value="ECO:0007669"/>
    <property type="project" value="TreeGrafter"/>
</dbReference>
<dbReference type="InterPro" id="IPR005482">
    <property type="entry name" value="Biotin_COase_C"/>
</dbReference>
<accession>A0A8C9MWV6</accession>
<dbReference type="PROSITE" id="PS50979">
    <property type="entry name" value="BC"/>
    <property type="match status" value="1"/>
</dbReference>
<evidence type="ECO:0000313" key="21">
    <source>
        <dbReference type="Proteomes" id="UP000694409"/>
    </source>
</evidence>
<keyword evidence="5" id="KW-0436">Ligase</keyword>
<proteinExistence type="predicted"/>
<dbReference type="FunFam" id="3.30.1490.20:FF:000003">
    <property type="entry name" value="acetyl-CoA carboxylase isoform X1"/>
    <property type="match status" value="1"/>
</dbReference>
<feature type="domain" description="ATP-grasp" evidence="16">
    <location>
        <begin position="266"/>
        <end position="461"/>
    </location>
</feature>